<evidence type="ECO:0000256" key="10">
    <source>
        <dbReference type="SAM" id="MobiDB-lite"/>
    </source>
</evidence>
<sequence>MADRRHHRFPRGEHCADCPARRWYLENGRKYCENGHQVEGYVQFDVDDEDNYNRTGRVSRKQKDIREAERKHLSGNQARGLYLACLGFIIRKQVAWLVKKKGLHPELESVCCDLWILRIRDFPGLAKDSGKSSHGNNPPPHAGPDGELAMFSSQVELPPNAPDVPPSNCKKGPKSWFTEDWALPGAIDTLALVYLGCLLRQEPVRVGDLYRWAKTNQIPFIGAIDLLPKDWRERLPGWAQKSLLTRYIKFQGSELHRAIIDLIRGYKENRCLEFPAVPAQPSLLLYLKDLALPPDVYTIVQDTCSLLDTRFSFPARGPDVKSHMLLDMPDVLLVAAIVSTAKLLYPMDGTERFSLDDGDLQTLQMNWEVWEAEFITPPKKLGSFEFEKLGPNDIWDLSKQELHEFMNWFQTTQLNSRQTDEMEIDRIFPLEAIQPLPEFQDMTDEEVEARMKRVQKAMTIVPPRPDQEGETKPEIRLYRYPSSLKGHAKRFYEVVAEVSGLTLKDLVFVVYRFDQLLLRRQIKELRRLKKEPTRREEQIDSESEA</sequence>
<dbReference type="InterPro" id="IPR048540">
    <property type="entry name" value="Rrn7_cyclin_N"/>
</dbReference>
<dbReference type="GO" id="GO:0008270">
    <property type="term" value="F:zinc ion binding"/>
    <property type="evidence" value="ECO:0007669"/>
    <property type="project" value="UniProtKB-KW"/>
</dbReference>
<evidence type="ECO:0000256" key="3">
    <source>
        <dbReference type="ARBA" id="ARBA00022723"/>
    </source>
</evidence>
<evidence type="ECO:0000256" key="9">
    <source>
        <dbReference type="ARBA" id="ARBA00023242"/>
    </source>
</evidence>
<dbReference type="GO" id="GO:0070860">
    <property type="term" value="C:RNA polymerase I core factor complex"/>
    <property type="evidence" value="ECO:0007669"/>
    <property type="project" value="InterPro"/>
</dbReference>
<evidence type="ECO:0000259" key="11">
    <source>
        <dbReference type="Pfam" id="PF11781"/>
    </source>
</evidence>
<feature type="domain" description="Rrn7/TAF1B N-terminal cyclin" evidence="12">
    <location>
        <begin position="89"/>
        <end position="229"/>
    </location>
</feature>
<keyword evidence="15" id="KW-1185">Reference proteome</keyword>
<evidence type="ECO:0000259" key="13">
    <source>
        <dbReference type="Pfam" id="PF20645"/>
    </source>
</evidence>
<dbReference type="EMBL" id="JAUIRO010000004">
    <property type="protein sequence ID" value="KAK0718204.1"/>
    <property type="molecule type" value="Genomic_DNA"/>
</dbReference>
<gene>
    <name evidence="14" type="ORF">B0T26DRAFT_712303</name>
</gene>
<evidence type="ECO:0000313" key="15">
    <source>
        <dbReference type="Proteomes" id="UP001172101"/>
    </source>
</evidence>
<reference evidence="14" key="1">
    <citation type="submission" date="2023-06" db="EMBL/GenBank/DDBJ databases">
        <title>Genome-scale phylogeny and comparative genomics of the fungal order Sordariales.</title>
        <authorList>
            <consortium name="Lawrence Berkeley National Laboratory"/>
            <person name="Hensen N."/>
            <person name="Bonometti L."/>
            <person name="Westerberg I."/>
            <person name="Brannstrom I.O."/>
            <person name="Guillou S."/>
            <person name="Cros-Aarteil S."/>
            <person name="Calhoun S."/>
            <person name="Haridas S."/>
            <person name="Kuo A."/>
            <person name="Mondo S."/>
            <person name="Pangilinan J."/>
            <person name="Riley R."/>
            <person name="LaButti K."/>
            <person name="Andreopoulos B."/>
            <person name="Lipzen A."/>
            <person name="Chen C."/>
            <person name="Yanf M."/>
            <person name="Daum C."/>
            <person name="Ng V."/>
            <person name="Clum A."/>
            <person name="Steindorff A."/>
            <person name="Ohm R."/>
            <person name="Martin F."/>
            <person name="Silar P."/>
            <person name="Natvig D."/>
            <person name="Lalanne C."/>
            <person name="Gautier V."/>
            <person name="Ament-velasquez S.L."/>
            <person name="Kruys A."/>
            <person name="Hutchinson M.I."/>
            <person name="Powell A.J."/>
            <person name="Barry K."/>
            <person name="Miller A.N."/>
            <person name="Grigoriev I.V."/>
            <person name="Debuchy R."/>
            <person name="Gladieux P."/>
            <person name="Thoren M.H."/>
            <person name="Johannesson H."/>
        </authorList>
    </citation>
    <scope>NUCLEOTIDE SEQUENCE</scope>
    <source>
        <strain evidence="14">SMH2392-1A</strain>
    </source>
</reference>
<evidence type="ECO:0000259" key="12">
    <source>
        <dbReference type="Pfam" id="PF20644"/>
    </source>
</evidence>
<evidence type="ECO:0000313" key="14">
    <source>
        <dbReference type="EMBL" id="KAK0718204.1"/>
    </source>
</evidence>
<dbReference type="RefSeq" id="XP_060296997.1">
    <property type="nucleotide sequence ID" value="XM_060442076.1"/>
</dbReference>
<dbReference type="InterPro" id="IPR033599">
    <property type="entry name" value="TAF1B/Rrn7"/>
</dbReference>
<feature type="domain" description="Rrn7/TAF1B C-terminal cyclin" evidence="13">
    <location>
        <begin position="251"/>
        <end position="412"/>
    </location>
</feature>
<comment type="similarity">
    <text evidence="2">Belongs to the RRN7/TAF1B family.</text>
</comment>
<comment type="caution">
    <text evidence="14">The sequence shown here is derived from an EMBL/GenBank/DDBJ whole genome shotgun (WGS) entry which is preliminary data.</text>
</comment>
<dbReference type="GO" id="GO:0042790">
    <property type="term" value="P:nucleolar large rRNA transcription by RNA polymerase I"/>
    <property type="evidence" value="ECO:0007669"/>
    <property type="project" value="TreeGrafter"/>
</dbReference>
<evidence type="ECO:0000256" key="8">
    <source>
        <dbReference type="ARBA" id="ARBA00023163"/>
    </source>
</evidence>
<dbReference type="AlphaFoldDB" id="A0AA40DVT7"/>
<dbReference type="GeneID" id="85325346"/>
<dbReference type="Pfam" id="PF20645">
    <property type="entry name" value="Rrn7_cyclin_C"/>
    <property type="match status" value="1"/>
</dbReference>
<keyword evidence="8" id="KW-0804">Transcription</keyword>
<keyword evidence="3" id="KW-0479">Metal-binding</keyword>
<name>A0AA40DVT7_9PEZI</name>
<evidence type="ECO:0008006" key="16">
    <source>
        <dbReference type="Google" id="ProtNLM"/>
    </source>
</evidence>
<keyword evidence="6" id="KW-0805">Transcription regulation</keyword>
<proteinExistence type="inferred from homology"/>
<accession>A0AA40DVT7</accession>
<organism evidence="14 15">
    <name type="scientific">Lasiosphaeria miniovina</name>
    <dbReference type="NCBI Taxonomy" id="1954250"/>
    <lineage>
        <taxon>Eukaryota</taxon>
        <taxon>Fungi</taxon>
        <taxon>Dikarya</taxon>
        <taxon>Ascomycota</taxon>
        <taxon>Pezizomycotina</taxon>
        <taxon>Sordariomycetes</taxon>
        <taxon>Sordariomycetidae</taxon>
        <taxon>Sordariales</taxon>
        <taxon>Lasiosphaeriaceae</taxon>
        <taxon>Lasiosphaeria</taxon>
    </lineage>
</organism>
<dbReference type="Pfam" id="PF20644">
    <property type="entry name" value="Rrn7_cyclin_N"/>
    <property type="match status" value="1"/>
</dbReference>
<protein>
    <recommendedName>
        <fullName evidence="16">RRN7-type domain-containing protein</fullName>
    </recommendedName>
</protein>
<dbReference type="GO" id="GO:0001164">
    <property type="term" value="F:RNA polymerase I core promoter sequence-specific DNA binding"/>
    <property type="evidence" value="ECO:0007669"/>
    <property type="project" value="InterPro"/>
</dbReference>
<evidence type="ECO:0000256" key="7">
    <source>
        <dbReference type="ARBA" id="ARBA00023125"/>
    </source>
</evidence>
<keyword evidence="4" id="KW-0863">Zinc-finger</keyword>
<dbReference type="Proteomes" id="UP001172101">
    <property type="component" value="Unassembled WGS sequence"/>
</dbReference>
<dbReference type="Pfam" id="PF11781">
    <property type="entry name" value="Zn_ribbon_RRN7"/>
    <property type="match status" value="1"/>
</dbReference>
<evidence type="ECO:0000256" key="2">
    <source>
        <dbReference type="ARBA" id="ARBA00006899"/>
    </source>
</evidence>
<comment type="subcellular location">
    <subcellularLocation>
        <location evidence="1">Nucleus</location>
        <location evidence="1">Nucleolus</location>
    </subcellularLocation>
</comment>
<evidence type="ECO:0000256" key="5">
    <source>
        <dbReference type="ARBA" id="ARBA00022833"/>
    </source>
</evidence>
<dbReference type="PANTHER" id="PTHR31576:SF2">
    <property type="entry name" value="TATA BOX-BINDING PROTEIN-ASSOCIATED FACTOR RNA POLYMERASE I SUBUNIT B"/>
    <property type="match status" value="1"/>
</dbReference>
<feature type="domain" description="RRN7-type" evidence="11">
    <location>
        <begin position="10"/>
        <end position="40"/>
    </location>
</feature>
<evidence type="ECO:0000256" key="6">
    <source>
        <dbReference type="ARBA" id="ARBA00023015"/>
    </source>
</evidence>
<feature type="region of interest" description="Disordered" evidence="10">
    <location>
        <begin position="127"/>
        <end position="147"/>
    </location>
</feature>
<dbReference type="InterPro" id="IPR021752">
    <property type="entry name" value="TF_Rrn7_Zf"/>
</dbReference>
<keyword evidence="5" id="KW-0862">Zinc</keyword>
<keyword evidence="7" id="KW-0238">DNA-binding</keyword>
<keyword evidence="9" id="KW-0539">Nucleus</keyword>
<dbReference type="PANTHER" id="PTHR31576">
    <property type="entry name" value="TATA BOX-BINDING PROTEIN-ASSOCIATED FACTOR RNA POLYMERASE I SUBUNIT B"/>
    <property type="match status" value="1"/>
</dbReference>
<evidence type="ECO:0000256" key="4">
    <source>
        <dbReference type="ARBA" id="ARBA00022771"/>
    </source>
</evidence>
<dbReference type="InterPro" id="IPR048538">
    <property type="entry name" value="Rrn7_cyclin_C"/>
</dbReference>
<evidence type="ECO:0000256" key="1">
    <source>
        <dbReference type="ARBA" id="ARBA00004604"/>
    </source>
</evidence>